<gene>
    <name evidence="1" type="ORF">VNO77_23752</name>
</gene>
<dbReference type="EMBL" id="JAYMYQ010000005">
    <property type="protein sequence ID" value="KAK7329582.1"/>
    <property type="molecule type" value="Genomic_DNA"/>
</dbReference>
<dbReference type="SUPFAM" id="SSF54001">
    <property type="entry name" value="Cysteine proteinases"/>
    <property type="match status" value="1"/>
</dbReference>
<dbReference type="InterPro" id="IPR038765">
    <property type="entry name" value="Papain-like_cys_pep_sf"/>
</dbReference>
<keyword evidence="2" id="KW-1185">Reference proteome</keyword>
<proteinExistence type="predicted"/>
<dbReference type="PROSITE" id="PS00973">
    <property type="entry name" value="USP_2"/>
    <property type="match status" value="1"/>
</dbReference>
<dbReference type="Proteomes" id="UP001367508">
    <property type="component" value="Unassembled WGS sequence"/>
</dbReference>
<reference evidence="1 2" key="1">
    <citation type="submission" date="2024-01" db="EMBL/GenBank/DDBJ databases">
        <title>The genomes of 5 underutilized Papilionoideae crops provide insights into root nodulation and disease resistanc.</title>
        <authorList>
            <person name="Jiang F."/>
        </authorList>
    </citation>
    <scope>NUCLEOTIDE SEQUENCE [LARGE SCALE GENOMIC DNA]</scope>
    <source>
        <strain evidence="1">LVBAO_FW01</strain>
        <tissue evidence="1">Leaves</tissue>
    </source>
</reference>
<evidence type="ECO:0000313" key="2">
    <source>
        <dbReference type="Proteomes" id="UP001367508"/>
    </source>
</evidence>
<dbReference type="Gene3D" id="3.90.70.10">
    <property type="entry name" value="Cysteine proteinases"/>
    <property type="match status" value="1"/>
</dbReference>
<protein>
    <recommendedName>
        <fullName evidence="3">USP domain-containing protein</fullName>
    </recommendedName>
</protein>
<evidence type="ECO:0000313" key="1">
    <source>
        <dbReference type="EMBL" id="KAK7329582.1"/>
    </source>
</evidence>
<dbReference type="GO" id="GO:0004843">
    <property type="term" value="F:cysteine-type deubiquitinase activity"/>
    <property type="evidence" value="ECO:0007669"/>
    <property type="project" value="InterPro"/>
</dbReference>
<evidence type="ECO:0008006" key="3">
    <source>
        <dbReference type="Google" id="ProtNLM"/>
    </source>
</evidence>
<organism evidence="1 2">
    <name type="scientific">Canavalia gladiata</name>
    <name type="common">Sword bean</name>
    <name type="synonym">Dolichos gladiatus</name>
    <dbReference type="NCBI Taxonomy" id="3824"/>
    <lineage>
        <taxon>Eukaryota</taxon>
        <taxon>Viridiplantae</taxon>
        <taxon>Streptophyta</taxon>
        <taxon>Embryophyta</taxon>
        <taxon>Tracheophyta</taxon>
        <taxon>Spermatophyta</taxon>
        <taxon>Magnoliopsida</taxon>
        <taxon>eudicotyledons</taxon>
        <taxon>Gunneridae</taxon>
        <taxon>Pentapetalae</taxon>
        <taxon>rosids</taxon>
        <taxon>fabids</taxon>
        <taxon>Fabales</taxon>
        <taxon>Fabaceae</taxon>
        <taxon>Papilionoideae</taxon>
        <taxon>50 kb inversion clade</taxon>
        <taxon>NPAAA clade</taxon>
        <taxon>indigoferoid/millettioid clade</taxon>
        <taxon>Phaseoleae</taxon>
        <taxon>Canavalia</taxon>
    </lineage>
</organism>
<name>A0AAN9QBZ9_CANGL</name>
<dbReference type="AlphaFoldDB" id="A0AAN9QBZ9"/>
<dbReference type="InterPro" id="IPR018200">
    <property type="entry name" value="USP_CS"/>
</dbReference>
<accession>A0AAN9QBZ9</accession>
<comment type="caution">
    <text evidence="1">The sequence shown here is derived from an EMBL/GenBank/DDBJ whole genome shotgun (WGS) entry which is preliminary data.</text>
</comment>
<sequence>MNWFLPQMDDEDSDQSIVVDTLGFKEEMGDASVSSMDAELPHGGGIYQLIGIVSHSGTSALCGHYVAHGPCRYDAGEGEKGLRWPD</sequence>